<dbReference type="AlphaFoldDB" id="A0A2P2NTG4"/>
<accession>A0A2P2NTG4</accession>
<evidence type="ECO:0000313" key="1">
    <source>
        <dbReference type="EMBL" id="MBX45681.1"/>
    </source>
</evidence>
<sequence length="47" mass="5339">MFPKLQAHRYVCQQDQQNGAIPATFHRASSLAMVLRQMPCELQSLHG</sequence>
<organism evidence="1">
    <name type="scientific">Rhizophora mucronata</name>
    <name type="common">Asiatic mangrove</name>
    <dbReference type="NCBI Taxonomy" id="61149"/>
    <lineage>
        <taxon>Eukaryota</taxon>
        <taxon>Viridiplantae</taxon>
        <taxon>Streptophyta</taxon>
        <taxon>Embryophyta</taxon>
        <taxon>Tracheophyta</taxon>
        <taxon>Spermatophyta</taxon>
        <taxon>Magnoliopsida</taxon>
        <taxon>eudicotyledons</taxon>
        <taxon>Gunneridae</taxon>
        <taxon>Pentapetalae</taxon>
        <taxon>rosids</taxon>
        <taxon>fabids</taxon>
        <taxon>Malpighiales</taxon>
        <taxon>Rhizophoraceae</taxon>
        <taxon>Rhizophora</taxon>
    </lineage>
</organism>
<reference evidence="1" key="1">
    <citation type="submission" date="2018-02" db="EMBL/GenBank/DDBJ databases">
        <title>Rhizophora mucronata_Transcriptome.</title>
        <authorList>
            <person name="Meera S.P."/>
            <person name="Sreeshan A."/>
            <person name="Augustine A."/>
        </authorList>
    </citation>
    <scope>NUCLEOTIDE SEQUENCE</scope>
    <source>
        <tissue evidence="1">Leaf</tissue>
    </source>
</reference>
<proteinExistence type="predicted"/>
<protein>
    <submittedName>
        <fullName evidence="1">Uncharacterized protein</fullName>
    </submittedName>
</protein>
<dbReference type="EMBL" id="GGEC01065197">
    <property type="protein sequence ID" value="MBX45681.1"/>
    <property type="molecule type" value="Transcribed_RNA"/>
</dbReference>
<name>A0A2P2NTG4_RHIMU</name>